<evidence type="ECO:0000313" key="2">
    <source>
        <dbReference type="EMBL" id="TSI17692.1"/>
    </source>
</evidence>
<dbReference type="OrthoDB" id="849313at2"/>
<reference evidence="2 3" key="1">
    <citation type="submission" date="2019-07" db="EMBL/GenBank/DDBJ databases">
        <title>Draft genome sequence of Brevibacterium aurantiacum XU54 isolated from Xinjiang China.</title>
        <authorList>
            <person name="Xu X."/>
        </authorList>
    </citation>
    <scope>NUCLEOTIDE SEQUENCE [LARGE SCALE GENOMIC DNA]</scope>
    <source>
        <strain evidence="2 3">XU54</strain>
    </source>
</reference>
<dbReference type="AlphaFoldDB" id="A0A556CJT8"/>
<dbReference type="Pfam" id="PF00480">
    <property type="entry name" value="ROK"/>
    <property type="match status" value="1"/>
</dbReference>
<dbReference type="Proteomes" id="UP000316406">
    <property type="component" value="Unassembled WGS sequence"/>
</dbReference>
<comment type="similarity">
    <text evidence="1">Belongs to the ROK (NagC/XylR) family.</text>
</comment>
<dbReference type="Gene3D" id="3.30.420.40">
    <property type="match status" value="2"/>
</dbReference>
<dbReference type="EMBL" id="VLTK01000003">
    <property type="protein sequence ID" value="TSI17692.1"/>
    <property type="molecule type" value="Genomic_DNA"/>
</dbReference>
<protein>
    <submittedName>
        <fullName evidence="2">ROK family protein</fullName>
    </submittedName>
</protein>
<dbReference type="RefSeq" id="WP_143921607.1">
    <property type="nucleotide sequence ID" value="NZ_VLTK01000003.1"/>
</dbReference>
<name>A0A556CJT8_BREAU</name>
<dbReference type="InterPro" id="IPR000600">
    <property type="entry name" value="ROK"/>
</dbReference>
<proteinExistence type="inferred from homology"/>
<organism evidence="2 3">
    <name type="scientific">Brevibacterium aurantiacum</name>
    <dbReference type="NCBI Taxonomy" id="273384"/>
    <lineage>
        <taxon>Bacteria</taxon>
        <taxon>Bacillati</taxon>
        <taxon>Actinomycetota</taxon>
        <taxon>Actinomycetes</taxon>
        <taxon>Micrococcales</taxon>
        <taxon>Brevibacteriaceae</taxon>
        <taxon>Brevibacterium</taxon>
    </lineage>
</organism>
<dbReference type="SUPFAM" id="SSF53067">
    <property type="entry name" value="Actin-like ATPase domain"/>
    <property type="match status" value="1"/>
</dbReference>
<dbReference type="CDD" id="cd24058">
    <property type="entry name" value="ASKHA_NBD_ROK_PPGK"/>
    <property type="match status" value="1"/>
</dbReference>
<dbReference type="InterPro" id="IPR043129">
    <property type="entry name" value="ATPase_NBD"/>
</dbReference>
<dbReference type="NCBIfam" id="NF045942">
    <property type="entry name" value="PolPhglucPhase"/>
    <property type="match status" value="1"/>
</dbReference>
<sequence length="277" mass="29565">MTDDQQGRFAIGVDVGGTGIKSALVDTETGNLAFKRARVLTPKPSSPVAVAEAITQVVELLVSKALELGVVDDRSALDALPIGCGFPGVVRDDHVDYAANLDQSWIGSNITAILTEHTGRRFYIMNDADAAGLAEMTFGAGRRYRKKTVLLTTLGTGIGTALFTQGRLVPYTELGHIEMNGRDAETQAAESVKVREDLSYVEWAQRLQQYYSQVELLVAPDVILIGGGISKSHAEFLHLISTRAELRPAKLFNNAGIVGAAILAANNGKAKVKKGSA</sequence>
<accession>A0A556CJT8</accession>
<comment type="caution">
    <text evidence="2">The sequence shown here is derived from an EMBL/GenBank/DDBJ whole genome shotgun (WGS) entry which is preliminary data.</text>
</comment>
<gene>
    <name evidence="2" type="ORF">FO013_05695</name>
</gene>
<keyword evidence="3" id="KW-1185">Reference proteome</keyword>
<dbReference type="PANTHER" id="PTHR18964:SF146">
    <property type="entry name" value="POLYPHOSPHATE GLUCOKINASE"/>
    <property type="match status" value="1"/>
</dbReference>
<evidence type="ECO:0000313" key="3">
    <source>
        <dbReference type="Proteomes" id="UP000316406"/>
    </source>
</evidence>
<evidence type="ECO:0000256" key="1">
    <source>
        <dbReference type="ARBA" id="ARBA00006479"/>
    </source>
</evidence>
<dbReference type="PANTHER" id="PTHR18964">
    <property type="entry name" value="ROK (REPRESSOR, ORF, KINASE) FAMILY"/>
    <property type="match status" value="1"/>
</dbReference>